<reference evidence="1 2" key="1">
    <citation type="journal article" date="2022" name="DNA Res.">
        <title>Chromosomal-level genome assembly of the orchid tree Bauhinia variegata (Leguminosae; Cercidoideae) supports the allotetraploid origin hypothesis of Bauhinia.</title>
        <authorList>
            <person name="Zhong Y."/>
            <person name="Chen Y."/>
            <person name="Zheng D."/>
            <person name="Pang J."/>
            <person name="Liu Y."/>
            <person name="Luo S."/>
            <person name="Meng S."/>
            <person name="Qian L."/>
            <person name="Wei D."/>
            <person name="Dai S."/>
            <person name="Zhou R."/>
        </authorList>
    </citation>
    <scope>NUCLEOTIDE SEQUENCE [LARGE SCALE GENOMIC DNA]</scope>
    <source>
        <strain evidence="1">BV-YZ2020</strain>
    </source>
</reference>
<sequence length="117" mass="13147">MAEFNQHHGHTINEGIQEKFKTPNSILAAEFKPQKMAVLNLTFKIFRAQSKPKRKGLHKHDLPQTNILAHSNTSCADEINVPANPFSFKNQKNSSIKFLTLKNQKVPAPNPASIPYS</sequence>
<evidence type="ECO:0000313" key="2">
    <source>
        <dbReference type="Proteomes" id="UP000828941"/>
    </source>
</evidence>
<dbReference type="Proteomes" id="UP000828941">
    <property type="component" value="Chromosome 4"/>
</dbReference>
<evidence type="ECO:0000313" key="1">
    <source>
        <dbReference type="EMBL" id="KAI4347772.1"/>
    </source>
</evidence>
<keyword evidence="2" id="KW-1185">Reference proteome</keyword>
<proteinExistence type="predicted"/>
<protein>
    <submittedName>
        <fullName evidence="1">Uncharacterized protein</fullName>
    </submittedName>
</protein>
<organism evidence="1 2">
    <name type="scientific">Bauhinia variegata</name>
    <name type="common">Purple orchid tree</name>
    <name type="synonym">Phanera variegata</name>
    <dbReference type="NCBI Taxonomy" id="167791"/>
    <lineage>
        <taxon>Eukaryota</taxon>
        <taxon>Viridiplantae</taxon>
        <taxon>Streptophyta</taxon>
        <taxon>Embryophyta</taxon>
        <taxon>Tracheophyta</taxon>
        <taxon>Spermatophyta</taxon>
        <taxon>Magnoliopsida</taxon>
        <taxon>eudicotyledons</taxon>
        <taxon>Gunneridae</taxon>
        <taxon>Pentapetalae</taxon>
        <taxon>rosids</taxon>
        <taxon>fabids</taxon>
        <taxon>Fabales</taxon>
        <taxon>Fabaceae</taxon>
        <taxon>Cercidoideae</taxon>
        <taxon>Cercideae</taxon>
        <taxon>Bauhiniinae</taxon>
        <taxon>Bauhinia</taxon>
    </lineage>
</organism>
<accession>A0ACB9PG36</accession>
<name>A0ACB9PG36_BAUVA</name>
<dbReference type="EMBL" id="CM039429">
    <property type="protein sequence ID" value="KAI4347772.1"/>
    <property type="molecule type" value="Genomic_DNA"/>
</dbReference>
<comment type="caution">
    <text evidence="1">The sequence shown here is derived from an EMBL/GenBank/DDBJ whole genome shotgun (WGS) entry which is preliminary data.</text>
</comment>
<gene>
    <name evidence="1" type="ORF">L6164_008555</name>
</gene>